<evidence type="ECO:0000259" key="2">
    <source>
        <dbReference type="PROSITE" id="PS50112"/>
    </source>
</evidence>
<dbReference type="SUPFAM" id="SSF47459">
    <property type="entry name" value="HLH, helix-loop-helix DNA-binding domain"/>
    <property type="match status" value="1"/>
</dbReference>
<dbReference type="InterPro" id="IPR035965">
    <property type="entry name" value="PAS-like_dom_sf"/>
</dbReference>
<feature type="domain" description="PAS" evidence="2">
    <location>
        <begin position="111"/>
        <end position="156"/>
    </location>
</feature>
<dbReference type="CDD" id="cd11439">
    <property type="entry name" value="bHLH-PAS_SRC"/>
    <property type="match status" value="1"/>
</dbReference>
<organism evidence="4 5">
    <name type="scientific">Cherax quadricarinatus</name>
    <name type="common">Australian red claw crayfish</name>
    <dbReference type="NCBI Taxonomy" id="27406"/>
    <lineage>
        <taxon>Eukaryota</taxon>
        <taxon>Metazoa</taxon>
        <taxon>Ecdysozoa</taxon>
        <taxon>Arthropoda</taxon>
        <taxon>Crustacea</taxon>
        <taxon>Multicrustacea</taxon>
        <taxon>Malacostraca</taxon>
        <taxon>Eumalacostraca</taxon>
        <taxon>Eucarida</taxon>
        <taxon>Decapoda</taxon>
        <taxon>Pleocyemata</taxon>
        <taxon>Astacidea</taxon>
        <taxon>Parastacoidea</taxon>
        <taxon>Parastacidae</taxon>
        <taxon>Cherax</taxon>
    </lineage>
</organism>
<feature type="compositionally biased region" description="Low complexity" evidence="1">
    <location>
        <begin position="1323"/>
        <end position="1343"/>
    </location>
</feature>
<feature type="region of interest" description="Disordered" evidence="1">
    <location>
        <begin position="527"/>
        <end position="590"/>
    </location>
</feature>
<dbReference type="GO" id="GO:0032870">
    <property type="term" value="P:cellular response to hormone stimulus"/>
    <property type="evidence" value="ECO:0007669"/>
    <property type="project" value="TreeGrafter"/>
</dbReference>
<feature type="region of interest" description="Disordered" evidence="1">
    <location>
        <begin position="1492"/>
        <end position="1548"/>
    </location>
</feature>
<feature type="region of interest" description="Disordered" evidence="1">
    <location>
        <begin position="774"/>
        <end position="802"/>
    </location>
</feature>
<feature type="region of interest" description="Disordered" evidence="1">
    <location>
        <begin position="1133"/>
        <end position="1253"/>
    </location>
</feature>
<feature type="domain" description="BHLH" evidence="3">
    <location>
        <begin position="20"/>
        <end position="78"/>
    </location>
</feature>
<dbReference type="SMART" id="SM00353">
    <property type="entry name" value="HLH"/>
    <property type="match status" value="1"/>
</dbReference>
<dbReference type="PANTHER" id="PTHR10684">
    <property type="entry name" value="NUCLEAR RECEPTOR COACTIVATOR"/>
    <property type="match status" value="1"/>
</dbReference>
<dbReference type="PROSITE" id="PS50888">
    <property type="entry name" value="BHLH"/>
    <property type="match status" value="1"/>
</dbReference>
<keyword evidence="5" id="KW-1185">Reference proteome</keyword>
<dbReference type="GO" id="GO:0003713">
    <property type="term" value="F:transcription coactivator activity"/>
    <property type="evidence" value="ECO:0007669"/>
    <property type="project" value="InterPro"/>
</dbReference>
<dbReference type="GO" id="GO:0005634">
    <property type="term" value="C:nucleus"/>
    <property type="evidence" value="ECO:0007669"/>
    <property type="project" value="InterPro"/>
</dbReference>
<dbReference type="EMBL" id="JARKIK010000082">
    <property type="protein sequence ID" value="KAK8725722.1"/>
    <property type="molecule type" value="Genomic_DNA"/>
</dbReference>
<evidence type="ECO:0000259" key="3">
    <source>
        <dbReference type="PROSITE" id="PS50888"/>
    </source>
</evidence>
<dbReference type="CDD" id="cd00130">
    <property type="entry name" value="PAS"/>
    <property type="match status" value="2"/>
</dbReference>
<feature type="compositionally biased region" description="Gly residues" evidence="1">
    <location>
        <begin position="686"/>
        <end position="696"/>
    </location>
</feature>
<feature type="compositionally biased region" description="Polar residues" evidence="1">
    <location>
        <begin position="1164"/>
        <end position="1180"/>
    </location>
</feature>
<feature type="compositionally biased region" description="Polar residues" evidence="1">
    <location>
        <begin position="1045"/>
        <end position="1065"/>
    </location>
</feature>
<feature type="compositionally biased region" description="Low complexity" evidence="1">
    <location>
        <begin position="1215"/>
        <end position="1251"/>
    </location>
</feature>
<protein>
    <submittedName>
        <fullName evidence="4">Uncharacterized protein</fullName>
    </submittedName>
</protein>
<dbReference type="SMART" id="SM00091">
    <property type="entry name" value="PAS"/>
    <property type="match status" value="2"/>
</dbReference>
<dbReference type="Proteomes" id="UP001445076">
    <property type="component" value="Unassembled WGS sequence"/>
</dbReference>
<feature type="compositionally biased region" description="Basic and acidic residues" evidence="1">
    <location>
        <begin position="1523"/>
        <end position="1542"/>
    </location>
</feature>
<evidence type="ECO:0000313" key="5">
    <source>
        <dbReference type="Proteomes" id="UP001445076"/>
    </source>
</evidence>
<dbReference type="InterPro" id="IPR000014">
    <property type="entry name" value="PAS"/>
</dbReference>
<dbReference type="GO" id="GO:0016922">
    <property type="term" value="F:nuclear receptor binding"/>
    <property type="evidence" value="ECO:0007669"/>
    <property type="project" value="TreeGrafter"/>
</dbReference>
<accession>A0AAW0W8B8</accession>
<dbReference type="GO" id="GO:0045944">
    <property type="term" value="P:positive regulation of transcription by RNA polymerase II"/>
    <property type="evidence" value="ECO:0007669"/>
    <property type="project" value="TreeGrafter"/>
</dbReference>
<dbReference type="InterPro" id="IPR036638">
    <property type="entry name" value="HLH_DNA-bd_sf"/>
</dbReference>
<dbReference type="InterPro" id="IPR056193">
    <property type="entry name" value="bHLH_NCOA1-3"/>
</dbReference>
<dbReference type="PANTHER" id="PTHR10684:SF4">
    <property type="entry name" value="TAIMAN, ISOFORM G"/>
    <property type="match status" value="1"/>
</dbReference>
<proteinExistence type="predicted"/>
<feature type="compositionally biased region" description="Basic and acidic residues" evidence="1">
    <location>
        <begin position="603"/>
        <end position="612"/>
    </location>
</feature>
<feature type="compositionally biased region" description="Basic and acidic residues" evidence="1">
    <location>
        <begin position="531"/>
        <end position="540"/>
    </location>
</feature>
<reference evidence="4 5" key="1">
    <citation type="journal article" date="2024" name="BMC Genomics">
        <title>Genome assembly of redclaw crayfish (Cherax quadricarinatus) provides insights into its immune adaptation and hypoxia tolerance.</title>
        <authorList>
            <person name="Liu Z."/>
            <person name="Zheng J."/>
            <person name="Li H."/>
            <person name="Fang K."/>
            <person name="Wang S."/>
            <person name="He J."/>
            <person name="Zhou D."/>
            <person name="Weng S."/>
            <person name="Chi M."/>
            <person name="Gu Z."/>
            <person name="He J."/>
            <person name="Li F."/>
            <person name="Wang M."/>
        </authorList>
    </citation>
    <scope>NUCLEOTIDE SEQUENCE [LARGE SCALE GENOMIC DNA]</scope>
    <source>
        <strain evidence="4">ZL_2023a</strain>
    </source>
</reference>
<dbReference type="GO" id="GO:0046983">
    <property type="term" value="F:protein dimerization activity"/>
    <property type="evidence" value="ECO:0007669"/>
    <property type="project" value="InterPro"/>
</dbReference>
<dbReference type="InterPro" id="IPR011598">
    <property type="entry name" value="bHLH_dom"/>
</dbReference>
<feature type="region of interest" description="Disordered" evidence="1">
    <location>
        <begin position="982"/>
        <end position="1065"/>
    </location>
</feature>
<dbReference type="Gene3D" id="4.10.280.10">
    <property type="entry name" value="Helix-loop-helix DNA-binding domain"/>
    <property type="match status" value="1"/>
</dbReference>
<feature type="compositionally biased region" description="Low complexity" evidence="1">
    <location>
        <begin position="553"/>
        <end position="580"/>
    </location>
</feature>
<dbReference type="SUPFAM" id="SSF55785">
    <property type="entry name" value="PYP-like sensor domain (PAS domain)"/>
    <property type="match status" value="2"/>
</dbReference>
<feature type="region of interest" description="Disordered" evidence="1">
    <location>
        <begin position="369"/>
        <end position="418"/>
    </location>
</feature>
<feature type="region of interest" description="Disordered" evidence="1">
    <location>
        <begin position="1"/>
        <end position="30"/>
    </location>
</feature>
<feature type="region of interest" description="Disordered" evidence="1">
    <location>
        <begin position="1082"/>
        <end position="1111"/>
    </location>
</feature>
<feature type="compositionally biased region" description="Polar residues" evidence="1">
    <location>
        <begin position="1188"/>
        <end position="1201"/>
    </location>
</feature>
<feature type="compositionally biased region" description="Polar residues" evidence="1">
    <location>
        <begin position="1283"/>
        <end position="1299"/>
    </location>
</feature>
<feature type="compositionally biased region" description="Low complexity" evidence="1">
    <location>
        <begin position="623"/>
        <end position="685"/>
    </location>
</feature>
<dbReference type="Pfam" id="PF23172">
    <property type="entry name" value="bHLH_NCOA"/>
    <property type="match status" value="1"/>
</dbReference>
<name>A0AAW0W8B8_CHEQU</name>
<evidence type="ECO:0000256" key="1">
    <source>
        <dbReference type="SAM" id="MobiDB-lite"/>
    </source>
</evidence>
<dbReference type="Gene3D" id="3.30.450.20">
    <property type="entry name" value="PAS domain"/>
    <property type="match status" value="2"/>
</dbReference>
<comment type="caution">
    <text evidence="4">The sequence shown here is derived from an EMBL/GenBank/DDBJ whole genome shotgun (WGS) entry which is preliminary data.</text>
</comment>
<feature type="region of interest" description="Disordered" evidence="1">
    <location>
        <begin position="939"/>
        <end position="963"/>
    </location>
</feature>
<gene>
    <name evidence="4" type="ORF">OTU49_010709</name>
</gene>
<feature type="compositionally biased region" description="Gly residues" evidence="1">
    <location>
        <begin position="1024"/>
        <end position="1034"/>
    </location>
</feature>
<dbReference type="PROSITE" id="PS50112">
    <property type="entry name" value="PAS"/>
    <property type="match status" value="1"/>
</dbReference>
<feature type="region of interest" description="Disordered" evidence="1">
    <location>
        <begin position="1269"/>
        <end position="1436"/>
    </location>
</feature>
<sequence length="1548" mass="163816">MSSTTQAVSKKRKKPDTKPQSQINKCLNEKRRREQENTYIEELAELIQASIASDMSSLSVKPDKCAILQQTVNQIRRIKAAEGTGEGAVQQGEVSSSKPTLLPTQRLGPLLLEALDGFLFLVSNEGKIEFVSDKVSHFIKFTSEDLTGKSIYNIIHVGDHPKFSSCFLSLGWSSEPPCDSSRNRSFNCRLLVRPPDDQEETMEERQQRVSQYENMQISTVLLPSYFVDKNNSESFEGEGQQCLVCLVRRIPPNERIQGTPVEQFTTKLDNQGTIIAIDASGVSPRYSHYISKERIGERFIELIPPGDVGKVTGHLQETVQSGQATSQVYRVKIGGDRYIRVQTKSKLFRDTDGTQVERSFMMATHSIIGPFQEGNGSSTADRLHAGTSGNGGSLLDESLSGRPSSTGAAGDDSGVSSIGDNTRLRKLLSHGESGSDLPSDNSNKILKDLLNQKDEDDTQGGIAGGVDGNSTLERLMSRVPSHHDFKPNTSSSPAVNSTANNMLRELLNNDDDDNENRKSSDDIWELLNDTPDEKKPDITSDFRQPQGPGGGIQSTNSASTSPSTLSTLTSSSSISQSTNSGAPPRPRSADMLSASTMLRGIKRPSDEAHDGNPSKQMMGAFESLLGPSPPASSMSPAPVQHGGPSTPHGGPSTPHGGSSTPHGGPSTPHGGPTTPHGPSTPIGNNTSGGIGHGGPGVSPTNQGSSKLWERNKMLASLLAKEPVHMNQNQPPSQHLNPQGLPQEKLPKDLEKKLQTSIPWQPSGRNQSEILNQLLIKGPSNTRSNVKVNTAMGSNMGMNPQLRTPTPTSIMGGQGGVGAQGHMTSQPSLSSQSGIGVNNINISGSGTVSTTLGGRGTVVSVSGVSVLASSMSTTTTNTLPSFKSSMGLNVLDPVSSSFPDGSLPSITTSFPSVLQNHNDDFLRESVINDILEMTNNFPGGLSEDSGMNHEPSLDDVHRSSTSSAQEMMEIQKIQNSLMSEIEAQGSSSVAGPGSLPPYTAVPSVQSHGSYPPPYTQRIRFPSAGPAGGPGGGTNIGGHMSPASMMRPSTQQFAPGSPTVPSRPTMNNQRALLRQQETRKRLLQHQQQQVLVPSNTSDVAQPPPTSYQNMDDLFNNTVAPNVNVTLQRNVAESQTSPNYNLLNSPLGGGGQISPGQRIPQPPFSPHGQTTSPLPNQQYSNSGQMGGYQGAQGSQLSPRLSQGSPVPPSYQPGGQPLPQMSPTGPGTPGTPVVQVPPGQQSPVWSSPSPQQRPSLMTQNPMLNAQLSSFIRNDGGRQFQGGGRNQLPSMRSVPSPSARQSPYQGIGPHTPGATGQGDSHPYPPSSPQQGQSPLIYQQQQQQQQQQQYRIQRTMSAPGQMAGVHSPRSAHHFPPAPGHHHDPSAPPPHLPPAAGGHLPSPHTVPPSSLAHPHMGHHHPGSLPPSLMASTGSPMGPVAVSAAGPVDSAHMLGGAPMGGSGPGSGMPGLVGGVMPQGYEGGLPPHPHNYEVAAHYYGAPDPARTSSESNKWGGESVNPSQAGGLNVSPRMEDSRTTSGSDKGKSESMLKHLLSK</sequence>
<feature type="region of interest" description="Disordered" evidence="1">
    <location>
        <begin position="603"/>
        <end position="704"/>
    </location>
</feature>
<feature type="compositionally biased region" description="Polar residues" evidence="1">
    <location>
        <begin position="778"/>
        <end position="802"/>
    </location>
</feature>
<evidence type="ECO:0000313" key="4">
    <source>
        <dbReference type="EMBL" id="KAK8725722.1"/>
    </source>
</evidence>
<dbReference type="InterPro" id="IPR017426">
    <property type="entry name" value="Nuclear_rcpt_coactivator"/>
</dbReference>
<dbReference type="Pfam" id="PF14598">
    <property type="entry name" value="PAS_11"/>
    <property type="match status" value="1"/>
</dbReference>